<dbReference type="RefSeq" id="WP_154756273.1">
    <property type="nucleotide sequence ID" value="NZ_WMBA01000009.1"/>
</dbReference>
<evidence type="ECO:0000256" key="1">
    <source>
        <dbReference type="SAM" id="MobiDB-lite"/>
    </source>
</evidence>
<sequence length="175" mass="19800">MGRRLDLNRALRREQSRNIICRRVDFIVRCLAGKVRADGTPYTVTGLADYVSAKTAAKYGGADVENLLNESSDVGWLPAFDLLEAVVEWADVPVEWLDLDYPWSDNDIWERLELRELLRDGELRLFAARQGDDISRRGLIQGLRNIQDFRAHLQSTQPPSSRTMQSSPGDGGRGR</sequence>
<gene>
    <name evidence="2" type="ORF">GKO32_08630</name>
</gene>
<name>A0A6N7Z2J4_9PSEU</name>
<dbReference type="Proteomes" id="UP000440096">
    <property type="component" value="Unassembled WGS sequence"/>
</dbReference>
<dbReference type="AlphaFoldDB" id="A0A6N7Z2J4"/>
<dbReference type="GO" id="GO:0003677">
    <property type="term" value="F:DNA binding"/>
    <property type="evidence" value="ECO:0007669"/>
    <property type="project" value="InterPro"/>
</dbReference>
<evidence type="ECO:0000313" key="2">
    <source>
        <dbReference type="EMBL" id="MTD54044.1"/>
    </source>
</evidence>
<dbReference type="Gene3D" id="1.10.260.40">
    <property type="entry name" value="lambda repressor-like DNA-binding domains"/>
    <property type="match status" value="1"/>
</dbReference>
<keyword evidence="3" id="KW-1185">Reference proteome</keyword>
<proteinExistence type="predicted"/>
<accession>A0A6N7Z2J4</accession>
<dbReference type="InterPro" id="IPR010982">
    <property type="entry name" value="Lambda_DNA-bd_dom_sf"/>
</dbReference>
<feature type="region of interest" description="Disordered" evidence="1">
    <location>
        <begin position="152"/>
        <end position="175"/>
    </location>
</feature>
<feature type="compositionally biased region" description="Polar residues" evidence="1">
    <location>
        <begin position="153"/>
        <end position="168"/>
    </location>
</feature>
<reference evidence="2 3" key="1">
    <citation type="submission" date="2019-11" db="EMBL/GenBank/DDBJ databases">
        <title>Draft genome of Amycolatopsis RM579.</title>
        <authorList>
            <person name="Duangmal K."/>
            <person name="Mingma R."/>
        </authorList>
    </citation>
    <scope>NUCLEOTIDE SEQUENCE [LARGE SCALE GENOMIC DNA]</scope>
    <source>
        <strain evidence="2 3">RM579</strain>
    </source>
</reference>
<organism evidence="2 3">
    <name type="scientific">Amycolatopsis pithecellobii</name>
    <dbReference type="NCBI Taxonomy" id="664692"/>
    <lineage>
        <taxon>Bacteria</taxon>
        <taxon>Bacillati</taxon>
        <taxon>Actinomycetota</taxon>
        <taxon>Actinomycetes</taxon>
        <taxon>Pseudonocardiales</taxon>
        <taxon>Pseudonocardiaceae</taxon>
        <taxon>Amycolatopsis</taxon>
    </lineage>
</organism>
<comment type="caution">
    <text evidence="2">The sequence shown here is derived from an EMBL/GenBank/DDBJ whole genome shotgun (WGS) entry which is preliminary data.</text>
</comment>
<evidence type="ECO:0000313" key="3">
    <source>
        <dbReference type="Proteomes" id="UP000440096"/>
    </source>
</evidence>
<dbReference type="EMBL" id="WMBA01000009">
    <property type="protein sequence ID" value="MTD54044.1"/>
    <property type="molecule type" value="Genomic_DNA"/>
</dbReference>
<protein>
    <submittedName>
        <fullName evidence="2">Uncharacterized protein</fullName>
    </submittedName>
</protein>